<dbReference type="AlphaFoldDB" id="A0AAV6GU65"/>
<evidence type="ECO:0000313" key="2">
    <source>
        <dbReference type="Proteomes" id="UP000823561"/>
    </source>
</evidence>
<sequence>MVSLISRKSRRMLPVLTVERNWTTVLKLHWRWDRIPLSDAVENVLQAILGQPT</sequence>
<organism evidence="1 2">
    <name type="scientific">Alosa alosa</name>
    <name type="common">allis shad</name>
    <dbReference type="NCBI Taxonomy" id="278164"/>
    <lineage>
        <taxon>Eukaryota</taxon>
        <taxon>Metazoa</taxon>
        <taxon>Chordata</taxon>
        <taxon>Craniata</taxon>
        <taxon>Vertebrata</taxon>
        <taxon>Euteleostomi</taxon>
        <taxon>Actinopterygii</taxon>
        <taxon>Neopterygii</taxon>
        <taxon>Teleostei</taxon>
        <taxon>Clupei</taxon>
        <taxon>Clupeiformes</taxon>
        <taxon>Clupeoidei</taxon>
        <taxon>Clupeidae</taxon>
        <taxon>Alosa</taxon>
    </lineage>
</organism>
<feature type="non-terminal residue" evidence="1">
    <location>
        <position position="53"/>
    </location>
</feature>
<name>A0AAV6GU65_9TELE</name>
<comment type="caution">
    <text evidence="1">The sequence shown here is derived from an EMBL/GenBank/DDBJ whole genome shotgun (WGS) entry which is preliminary data.</text>
</comment>
<accession>A0AAV6GU65</accession>
<reference evidence="1" key="1">
    <citation type="submission" date="2020-10" db="EMBL/GenBank/DDBJ databases">
        <title>Chromosome-scale genome assembly of the Allis shad, Alosa alosa.</title>
        <authorList>
            <person name="Margot Z."/>
            <person name="Christophe K."/>
            <person name="Cabau C."/>
            <person name="Louis A."/>
            <person name="Berthelot C."/>
            <person name="Parey E."/>
            <person name="Roest Crollius H."/>
            <person name="Montfort J."/>
            <person name="Robinson-Rechavi M."/>
            <person name="Bucao C."/>
            <person name="Bouchez O."/>
            <person name="Gislard M."/>
            <person name="Lluch J."/>
            <person name="Milhes M."/>
            <person name="Lampietro C."/>
            <person name="Lopez Roques C."/>
            <person name="Donnadieu C."/>
            <person name="Braasch I."/>
            <person name="Desvignes T."/>
            <person name="Postlethwait J."/>
            <person name="Bobe J."/>
            <person name="Guiguen Y."/>
        </authorList>
    </citation>
    <scope>NUCLEOTIDE SEQUENCE</scope>
    <source>
        <strain evidence="1">M-15738</strain>
        <tissue evidence="1">Blood</tissue>
    </source>
</reference>
<dbReference type="EMBL" id="JADWDJ010000009">
    <property type="protein sequence ID" value="KAG5276416.1"/>
    <property type="molecule type" value="Genomic_DNA"/>
</dbReference>
<dbReference type="Proteomes" id="UP000823561">
    <property type="component" value="Chromosome 9"/>
</dbReference>
<keyword evidence="2" id="KW-1185">Reference proteome</keyword>
<proteinExistence type="predicted"/>
<protein>
    <submittedName>
        <fullName evidence="1">Uncharacterized protein</fullName>
    </submittedName>
</protein>
<gene>
    <name evidence="1" type="ORF">AALO_G00131760</name>
</gene>
<evidence type="ECO:0000313" key="1">
    <source>
        <dbReference type="EMBL" id="KAG5276416.1"/>
    </source>
</evidence>